<reference evidence="1" key="1">
    <citation type="journal article" date="2023" name="G3 (Bethesda)">
        <title>Whole genome assembly and annotation of the endangered Caribbean coral Acropora cervicornis.</title>
        <authorList>
            <person name="Selwyn J.D."/>
            <person name="Vollmer S.V."/>
        </authorList>
    </citation>
    <scope>NUCLEOTIDE SEQUENCE</scope>
    <source>
        <strain evidence="1">K2</strain>
    </source>
</reference>
<accession>A0AAD9Q2F7</accession>
<evidence type="ECO:0000313" key="2">
    <source>
        <dbReference type="Proteomes" id="UP001249851"/>
    </source>
</evidence>
<dbReference type="Proteomes" id="UP001249851">
    <property type="component" value="Unassembled WGS sequence"/>
</dbReference>
<sequence length="281" mass="32195">MQYNGEYGCWKCLQPGKTVKTGQRGHARAFPFNEEDPKGPLRTNELTLQHARYVVNGVKGFSWLSILQHHNIVRGTAIDYMHGVLLGLPELKEQCITPGSVEEKLYYNRLNPNKPKRKSEILPHAYLLGSLYRRSLYEMEFKALEKLIGHTPTTVEVNAFNRIELNNSLIFGLDYKRMFRRNCSTVKYCSQQSYAFGQVKCFCKFSLGAEIKNIAFVYPLECCAVYNPASTHITAVKRDDGILRAIDIRDICRNCIYIEIVGEDGTLQCYVCEFPNKIEVD</sequence>
<organism evidence="1 2">
    <name type="scientific">Acropora cervicornis</name>
    <name type="common">Staghorn coral</name>
    <dbReference type="NCBI Taxonomy" id="6130"/>
    <lineage>
        <taxon>Eukaryota</taxon>
        <taxon>Metazoa</taxon>
        <taxon>Cnidaria</taxon>
        <taxon>Anthozoa</taxon>
        <taxon>Hexacorallia</taxon>
        <taxon>Scleractinia</taxon>
        <taxon>Astrocoeniina</taxon>
        <taxon>Acroporidae</taxon>
        <taxon>Acropora</taxon>
    </lineage>
</organism>
<gene>
    <name evidence="1" type="ORF">P5673_025015</name>
</gene>
<name>A0AAD9Q2F7_ACRCE</name>
<evidence type="ECO:0000313" key="1">
    <source>
        <dbReference type="EMBL" id="KAK2553530.1"/>
    </source>
</evidence>
<reference evidence="1" key="2">
    <citation type="journal article" date="2023" name="Science">
        <title>Genomic signatures of disease resistance in endangered staghorn corals.</title>
        <authorList>
            <person name="Vollmer S.V."/>
            <person name="Selwyn J.D."/>
            <person name="Despard B.A."/>
            <person name="Roesel C.L."/>
        </authorList>
    </citation>
    <scope>NUCLEOTIDE SEQUENCE</scope>
    <source>
        <strain evidence="1">K2</strain>
    </source>
</reference>
<keyword evidence="2" id="KW-1185">Reference proteome</keyword>
<dbReference type="AlphaFoldDB" id="A0AAD9Q2F7"/>
<proteinExistence type="predicted"/>
<protein>
    <submittedName>
        <fullName evidence="1">Uncharacterized protein</fullName>
    </submittedName>
</protein>
<comment type="caution">
    <text evidence="1">The sequence shown here is derived from an EMBL/GenBank/DDBJ whole genome shotgun (WGS) entry which is preliminary data.</text>
</comment>
<dbReference type="EMBL" id="JARQWQ010000076">
    <property type="protein sequence ID" value="KAK2553530.1"/>
    <property type="molecule type" value="Genomic_DNA"/>
</dbReference>